<proteinExistence type="predicted"/>
<reference evidence="4" key="2">
    <citation type="submission" date="2020-09" db="EMBL/GenBank/DDBJ databases">
        <authorList>
            <person name="Sun Q."/>
            <person name="Ohkuma M."/>
        </authorList>
    </citation>
    <scope>NUCLEOTIDE SEQUENCE</scope>
    <source>
        <strain evidence="4">JCM 4518</strain>
    </source>
</reference>
<feature type="domain" description="PepSY" evidence="3">
    <location>
        <begin position="140"/>
        <end position="190"/>
    </location>
</feature>
<dbReference type="Proteomes" id="UP000644020">
    <property type="component" value="Unassembled WGS sequence"/>
</dbReference>
<evidence type="ECO:0000256" key="2">
    <source>
        <dbReference type="SAM" id="SignalP"/>
    </source>
</evidence>
<feature type="compositionally biased region" description="Basic and acidic residues" evidence="1">
    <location>
        <begin position="196"/>
        <end position="216"/>
    </location>
</feature>
<dbReference type="Pfam" id="PF03413">
    <property type="entry name" value="PepSY"/>
    <property type="match status" value="2"/>
</dbReference>
<feature type="domain" description="PepSY" evidence="3">
    <location>
        <begin position="62"/>
        <end position="113"/>
    </location>
</feature>
<dbReference type="Gene3D" id="3.10.450.40">
    <property type="match status" value="2"/>
</dbReference>
<dbReference type="EMBL" id="BMUL01000001">
    <property type="protein sequence ID" value="GHA65426.1"/>
    <property type="molecule type" value="Genomic_DNA"/>
</dbReference>
<keyword evidence="2" id="KW-0732">Signal</keyword>
<accession>A0A918SQ24</accession>
<dbReference type="AlphaFoldDB" id="A0A918SQ24"/>
<organism evidence="4 5">
    <name type="scientific">Streptomyces termitum</name>
    <dbReference type="NCBI Taxonomy" id="67368"/>
    <lineage>
        <taxon>Bacteria</taxon>
        <taxon>Bacillati</taxon>
        <taxon>Actinomycetota</taxon>
        <taxon>Actinomycetes</taxon>
        <taxon>Kitasatosporales</taxon>
        <taxon>Streptomycetaceae</taxon>
        <taxon>Streptomyces</taxon>
    </lineage>
</organism>
<comment type="caution">
    <text evidence="4">The sequence shown here is derived from an EMBL/GenBank/DDBJ whole genome shotgun (WGS) entry which is preliminary data.</text>
</comment>
<evidence type="ECO:0000259" key="3">
    <source>
        <dbReference type="Pfam" id="PF03413"/>
    </source>
</evidence>
<dbReference type="PROSITE" id="PS51318">
    <property type="entry name" value="TAT"/>
    <property type="match status" value="1"/>
</dbReference>
<protein>
    <recommendedName>
        <fullName evidence="3">PepSY domain-containing protein</fullName>
    </recommendedName>
</protein>
<sequence length="216" mass="21686">MKSIKQQKAAGHRRTATAALAAALALGGAGAATAAGMASAAADSGGGTHATMRANPEVDIKAAAATAMKTVSGTVTSVDLEGGGKQSWKVDIIDAKGTEHQIAVDATSGKVTGNKVDQDNDADNKDEAALAKSAKTTLPKAVDAARAKTAGTATSAELEKEHGKAVWDVDVSDAKGTEHEVTVDDATGRATASTVDTHHDEYGTSDDHTASDPHGT</sequence>
<name>A0A918SQ24_9ACTN</name>
<evidence type="ECO:0000313" key="4">
    <source>
        <dbReference type="EMBL" id="GHA65426.1"/>
    </source>
</evidence>
<gene>
    <name evidence="4" type="ORF">GCM10010305_03930</name>
</gene>
<keyword evidence="5" id="KW-1185">Reference proteome</keyword>
<dbReference type="InterPro" id="IPR025711">
    <property type="entry name" value="PepSY"/>
</dbReference>
<evidence type="ECO:0000256" key="1">
    <source>
        <dbReference type="SAM" id="MobiDB-lite"/>
    </source>
</evidence>
<reference evidence="4" key="1">
    <citation type="journal article" date="2014" name="Int. J. Syst. Evol. Microbiol.">
        <title>Complete genome sequence of Corynebacterium casei LMG S-19264T (=DSM 44701T), isolated from a smear-ripened cheese.</title>
        <authorList>
            <consortium name="US DOE Joint Genome Institute (JGI-PGF)"/>
            <person name="Walter F."/>
            <person name="Albersmeier A."/>
            <person name="Kalinowski J."/>
            <person name="Ruckert C."/>
        </authorList>
    </citation>
    <scope>NUCLEOTIDE SEQUENCE</scope>
    <source>
        <strain evidence="4">JCM 4518</strain>
    </source>
</reference>
<dbReference type="RefSeq" id="WP_189974697.1">
    <property type="nucleotide sequence ID" value="NZ_BMUL01000001.1"/>
</dbReference>
<dbReference type="InterPro" id="IPR006311">
    <property type="entry name" value="TAT_signal"/>
</dbReference>
<feature type="region of interest" description="Disordered" evidence="1">
    <location>
        <begin position="177"/>
        <end position="216"/>
    </location>
</feature>
<feature type="chain" id="PRO_5038778260" description="PepSY domain-containing protein" evidence="2">
    <location>
        <begin position="35"/>
        <end position="216"/>
    </location>
</feature>
<feature type="signal peptide" evidence="2">
    <location>
        <begin position="1"/>
        <end position="34"/>
    </location>
</feature>
<evidence type="ECO:0000313" key="5">
    <source>
        <dbReference type="Proteomes" id="UP000644020"/>
    </source>
</evidence>